<proteinExistence type="predicted"/>
<name>A0A1C3UC93_9HYPH</name>
<dbReference type="Pfam" id="PF08410">
    <property type="entry name" value="DUF1737"/>
    <property type="match status" value="1"/>
</dbReference>
<feature type="domain" description="DUF1737" evidence="1">
    <location>
        <begin position="6"/>
        <end position="58"/>
    </location>
</feature>
<sequence length="73" mass="7963">MKDALMKLYRFLTGPDDASFCHKVSAALNKGWELSGSPTYAFNAATGQMQCGQGVVKEVAGKDYDPEMKLSEQ</sequence>
<dbReference type="InterPro" id="IPR013619">
    <property type="entry name" value="DUF1737"/>
</dbReference>
<evidence type="ECO:0000313" key="2">
    <source>
        <dbReference type="EMBL" id="SCB13064.1"/>
    </source>
</evidence>
<protein>
    <recommendedName>
        <fullName evidence="1">DUF1737 domain-containing protein</fullName>
    </recommendedName>
</protein>
<dbReference type="Proteomes" id="UP000199205">
    <property type="component" value="Unassembled WGS sequence"/>
</dbReference>
<dbReference type="AlphaFoldDB" id="A0A1C3UC93"/>
<dbReference type="EMBL" id="FMAF01000002">
    <property type="protein sequence ID" value="SCB13064.1"/>
    <property type="molecule type" value="Genomic_DNA"/>
</dbReference>
<gene>
    <name evidence="2" type="ORF">GA0061101_102100</name>
</gene>
<evidence type="ECO:0000259" key="1">
    <source>
        <dbReference type="Pfam" id="PF08410"/>
    </source>
</evidence>
<accession>A0A1C3UC93</accession>
<evidence type="ECO:0000313" key="3">
    <source>
        <dbReference type="Proteomes" id="UP000199205"/>
    </source>
</evidence>
<reference evidence="2 3" key="1">
    <citation type="submission" date="2016-08" db="EMBL/GenBank/DDBJ databases">
        <authorList>
            <person name="Seilhamer J.J."/>
        </authorList>
    </citation>
    <scope>NUCLEOTIDE SEQUENCE [LARGE SCALE GENOMIC DNA]</scope>
    <source>
        <strain evidence="2 3">P1-7</strain>
    </source>
</reference>
<organism evidence="2 3">
    <name type="scientific">Rhizobium lusitanum</name>
    <dbReference type="NCBI Taxonomy" id="293958"/>
    <lineage>
        <taxon>Bacteria</taxon>
        <taxon>Pseudomonadati</taxon>
        <taxon>Pseudomonadota</taxon>
        <taxon>Alphaproteobacteria</taxon>
        <taxon>Hyphomicrobiales</taxon>
        <taxon>Rhizobiaceae</taxon>
        <taxon>Rhizobium/Agrobacterium group</taxon>
        <taxon>Rhizobium</taxon>
    </lineage>
</organism>